<name>A0ABM1RE78_CAMSA</name>
<dbReference type="InterPro" id="IPR036691">
    <property type="entry name" value="Endo/exonu/phosph_ase_sf"/>
</dbReference>
<dbReference type="PANTHER" id="PTHR33116:SF86">
    <property type="entry name" value="REVERSE TRANSCRIPTASE DOMAIN-CONTAINING PROTEIN"/>
    <property type="match status" value="1"/>
</dbReference>
<dbReference type="SUPFAM" id="SSF53098">
    <property type="entry name" value="Ribonuclease H-like"/>
    <property type="match status" value="1"/>
</dbReference>
<dbReference type="Gene3D" id="3.60.10.10">
    <property type="entry name" value="Endonuclease/exonuclease/phosphatase"/>
    <property type="match status" value="1"/>
</dbReference>
<dbReference type="InterPro" id="IPR026960">
    <property type="entry name" value="RVT-Znf"/>
</dbReference>
<dbReference type="SUPFAM" id="SSF56219">
    <property type="entry name" value="DNase I-like"/>
    <property type="match status" value="1"/>
</dbReference>
<reference evidence="2" key="1">
    <citation type="journal article" date="2014" name="Nat. Commun.">
        <title>The emerging biofuel crop Camelina sativa retains a highly undifferentiated hexaploid genome structure.</title>
        <authorList>
            <person name="Kagale S."/>
            <person name="Koh C."/>
            <person name="Nixon J."/>
            <person name="Bollina V."/>
            <person name="Clarke W.E."/>
            <person name="Tuteja R."/>
            <person name="Spillane C."/>
            <person name="Robinson S.J."/>
            <person name="Links M.G."/>
            <person name="Clarke C."/>
            <person name="Higgins E.E."/>
            <person name="Huebert T."/>
            <person name="Sharpe A.G."/>
            <person name="Parkin I.A."/>
        </authorList>
    </citation>
    <scope>NUCLEOTIDE SEQUENCE [LARGE SCALE GENOMIC DNA]</scope>
    <source>
        <strain evidence="2">cv. DH55</strain>
    </source>
</reference>
<evidence type="ECO:0000313" key="2">
    <source>
        <dbReference type="Proteomes" id="UP000694864"/>
    </source>
</evidence>
<reference evidence="3" key="2">
    <citation type="submission" date="2025-08" db="UniProtKB">
        <authorList>
            <consortium name="RefSeq"/>
        </authorList>
    </citation>
    <scope>IDENTIFICATION</scope>
    <source>
        <tissue evidence="3">Leaf</tissue>
    </source>
</reference>
<proteinExistence type="predicted"/>
<dbReference type="Proteomes" id="UP000694864">
    <property type="component" value="Chromosome 20"/>
</dbReference>
<sequence length="1315" mass="147650">MYKQFSPDIMFLMETKNSDAVTLKAVEGLNFACRHLVPPQGHGGGGLALLWKQDVDIEILVSGSNFVDTKVLVKGKSFYATFVYGDPDHIKRRRVWEALKMIAESREEAWFLYCDFNDIVDSSEKSGGPSRPEGSFVDFRSFLAECDLYDLRHTGNFLSWRGNRHSHLVFCRLDRALSNSSWATMFPNGRVEYLRFEGSDHRPILIHFALTRQKRRGMFRYDRRLKDNEEVKQLVASTWLTRDNTSVQTRIANCRRALVKWNKEKHRNSQLAIKRHQYDLEKAMTNPIQDEVLLSRINETLKAAYKDEESFWKQRSRQLWLSLGDQNTCYFHAATRGRKAINNLEEDPDLENTIEEALSPRISEEVNQRLIAVPSTKEIRDAVFDIHPGKAPGPDGFSACFFHSNWEAVGPAIVAEIQEFFVSGVMPYNLNETYIRLIPKGQGAKKVADFRPIALCNVYYKAISKLLARRLQPVLASLVSENQSAFIPGRAISDNVLITHEMLHFLKTSGAEVHCAMAVKSDMSKAYDRVEWCFVQKVLKRLGFHPLWIKWVMQCITTVSYSFLVNDTPRGKVKPLRGIRQGDPLSPYIFILCSEVLSGLCNKAQRTGQFPGFRVARGSPKINHLLFADDTMFFTKSSEKACLALMKILGNEVLSGLCNKAQRTGQFPGFRVARGSPKINHLLFADDTMFFTKSSEKACLALMKILGKYGRASGQQINAAKSSISFSKKTSAERRARVKQILGISKEGGVGKYLGLPEHFGRTKKDLFSAIVDRIRQRAFSLSNKFLSSAGKLTLLKSVLAAMPSYAMSCFQLPKSLCKRIQSVLTRFWWDTKAEKKGMCWIAWDKLTHSKQDGGLGLRDLQDFNAALLGKIGWRILNNLDCLLARVLLGKYCTTTSFLDSKCPSSASHGWRSILVGRDLIKKKLGWVVGDGQDIRIWQDPWLSTSMLTQPMGPAPMGSKDWRVKDLFLTNSFDWDESRVREVLPDSAHLILPIKPSRLGARDRQVWVGNPSGEYSTKSGYFVARSESCSIPMDPLLSSVNYKAEVWSLHISPKVKMFLWKAIHGALATGAQLHSRGIPAEEKCSICGRPESVVHLLFHCPFAVEVWRKAPFQPFEICQVITTVKDGLVLVNNLKFIPPIGLTSGLLAPWICWSLWKSRNQRVFNSSSISGEDTLLRAILDAKEWTTDGAWRQSTKEAGIGWTITNHVGITSHHSAVCEHVSSPLMVEALACRADVLEAIRLGGAHLLVESDCQQLVGAINARSVLLEVHGVLSNILIASSSLSSFVCRFIPRTANSVADSLAKQSLLLANSYAG</sequence>
<keyword evidence="2" id="KW-1185">Reference proteome</keyword>
<protein>
    <submittedName>
        <fullName evidence="3">Uncharacterized protein LOC109131143</fullName>
    </submittedName>
</protein>
<dbReference type="InterPro" id="IPR036397">
    <property type="entry name" value="RNaseH_sf"/>
</dbReference>
<accession>A0ABM1RE78</accession>
<evidence type="ECO:0000259" key="1">
    <source>
        <dbReference type="PROSITE" id="PS50878"/>
    </source>
</evidence>
<dbReference type="PANTHER" id="PTHR33116">
    <property type="entry name" value="REVERSE TRANSCRIPTASE ZINC-BINDING DOMAIN-CONTAINING PROTEIN-RELATED-RELATED"/>
    <property type="match status" value="1"/>
</dbReference>
<dbReference type="InterPro" id="IPR000477">
    <property type="entry name" value="RT_dom"/>
</dbReference>
<dbReference type="InterPro" id="IPR002156">
    <property type="entry name" value="RNaseH_domain"/>
</dbReference>
<dbReference type="SUPFAM" id="SSF56672">
    <property type="entry name" value="DNA/RNA polymerases"/>
    <property type="match status" value="1"/>
</dbReference>
<dbReference type="InterPro" id="IPR044730">
    <property type="entry name" value="RNase_H-like_dom_plant"/>
</dbReference>
<dbReference type="Pfam" id="PF13966">
    <property type="entry name" value="zf-RVT"/>
    <property type="match status" value="1"/>
</dbReference>
<gene>
    <name evidence="3" type="primary">LOC109131143</name>
</gene>
<dbReference type="InterPro" id="IPR043502">
    <property type="entry name" value="DNA/RNA_pol_sf"/>
</dbReference>
<dbReference type="Gene3D" id="3.30.420.10">
    <property type="entry name" value="Ribonuclease H-like superfamily/Ribonuclease H"/>
    <property type="match status" value="1"/>
</dbReference>
<dbReference type="Pfam" id="PF13456">
    <property type="entry name" value="RVT_3"/>
    <property type="match status" value="1"/>
</dbReference>
<dbReference type="CDD" id="cd01650">
    <property type="entry name" value="RT_nLTR_like"/>
    <property type="match status" value="1"/>
</dbReference>
<dbReference type="InterPro" id="IPR012337">
    <property type="entry name" value="RNaseH-like_sf"/>
</dbReference>
<evidence type="ECO:0000313" key="3">
    <source>
        <dbReference type="RefSeq" id="XP_019097316.1"/>
    </source>
</evidence>
<dbReference type="Pfam" id="PF03372">
    <property type="entry name" value="Exo_endo_phos"/>
    <property type="match status" value="1"/>
</dbReference>
<dbReference type="RefSeq" id="XP_019097316.1">
    <property type="nucleotide sequence ID" value="XM_019241771.1"/>
</dbReference>
<dbReference type="PROSITE" id="PS50878">
    <property type="entry name" value="RT_POL"/>
    <property type="match status" value="1"/>
</dbReference>
<dbReference type="CDD" id="cd06222">
    <property type="entry name" value="RNase_H_like"/>
    <property type="match status" value="1"/>
</dbReference>
<organism evidence="2 3">
    <name type="scientific">Camelina sativa</name>
    <name type="common">False flax</name>
    <name type="synonym">Myagrum sativum</name>
    <dbReference type="NCBI Taxonomy" id="90675"/>
    <lineage>
        <taxon>Eukaryota</taxon>
        <taxon>Viridiplantae</taxon>
        <taxon>Streptophyta</taxon>
        <taxon>Embryophyta</taxon>
        <taxon>Tracheophyta</taxon>
        <taxon>Spermatophyta</taxon>
        <taxon>Magnoliopsida</taxon>
        <taxon>eudicotyledons</taxon>
        <taxon>Gunneridae</taxon>
        <taxon>Pentapetalae</taxon>
        <taxon>rosids</taxon>
        <taxon>malvids</taxon>
        <taxon>Brassicales</taxon>
        <taxon>Brassicaceae</taxon>
        <taxon>Camelineae</taxon>
        <taxon>Camelina</taxon>
    </lineage>
</organism>
<feature type="domain" description="Reverse transcriptase" evidence="1">
    <location>
        <begin position="419"/>
        <end position="683"/>
    </location>
</feature>
<dbReference type="InterPro" id="IPR005135">
    <property type="entry name" value="Endo/exonuclease/phosphatase"/>
</dbReference>
<dbReference type="Pfam" id="PF00078">
    <property type="entry name" value="RVT_1"/>
    <property type="match status" value="1"/>
</dbReference>
<dbReference type="GeneID" id="109131143"/>